<evidence type="ECO:0000313" key="3">
    <source>
        <dbReference type="Proteomes" id="UP000198748"/>
    </source>
</evidence>
<dbReference type="EMBL" id="FNAN01000005">
    <property type="protein sequence ID" value="SDE54978.1"/>
    <property type="molecule type" value="Genomic_DNA"/>
</dbReference>
<sequence>MERTTERIIEHKLSDVEKKLEILINHKEKLNWSISELQRENAELRAANTRLTEESKEIRKKYTSLEKDFNKSKSFAKLVTSKLTPTGAIAELKESVERYIQEIDKCIELLEDTL</sequence>
<evidence type="ECO:0000313" key="2">
    <source>
        <dbReference type="EMBL" id="SDE54978.1"/>
    </source>
</evidence>
<feature type="coiled-coil region" evidence="1">
    <location>
        <begin position="20"/>
        <end position="109"/>
    </location>
</feature>
<dbReference type="RefSeq" id="WP_090148935.1">
    <property type="nucleotide sequence ID" value="NZ_FNAN01000005.1"/>
</dbReference>
<dbReference type="STRING" id="659014.SAMN04487996_105345"/>
<dbReference type="AlphaFoldDB" id="A0A1G7DU51"/>
<dbReference type="OrthoDB" id="1467932at2"/>
<evidence type="ECO:0000256" key="1">
    <source>
        <dbReference type="SAM" id="Coils"/>
    </source>
</evidence>
<keyword evidence="1" id="KW-0175">Coiled coil</keyword>
<organism evidence="2 3">
    <name type="scientific">Dyadobacter soli</name>
    <dbReference type="NCBI Taxonomy" id="659014"/>
    <lineage>
        <taxon>Bacteria</taxon>
        <taxon>Pseudomonadati</taxon>
        <taxon>Bacteroidota</taxon>
        <taxon>Cytophagia</taxon>
        <taxon>Cytophagales</taxon>
        <taxon>Spirosomataceae</taxon>
        <taxon>Dyadobacter</taxon>
    </lineage>
</organism>
<protein>
    <submittedName>
        <fullName evidence="2">Uncharacterized protein</fullName>
    </submittedName>
</protein>
<name>A0A1G7DU51_9BACT</name>
<gene>
    <name evidence="2" type="ORF">SAMN04487996_105345</name>
</gene>
<dbReference type="Proteomes" id="UP000198748">
    <property type="component" value="Unassembled WGS sequence"/>
</dbReference>
<reference evidence="3" key="1">
    <citation type="submission" date="2016-10" db="EMBL/GenBank/DDBJ databases">
        <authorList>
            <person name="Varghese N."/>
            <person name="Submissions S."/>
        </authorList>
    </citation>
    <scope>NUCLEOTIDE SEQUENCE [LARGE SCALE GENOMIC DNA]</scope>
    <source>
        <strain evidence="3">DSM 25329</strain>
    </source>
</reference>
<keyword evidence="3" id="KW-1185">Reference proteome</keyword>
<accession>A0A1G7DU51</accession>
<proteinExistence type="predicted"/>